<protein>
    <submittedName>
        <fullName evidence="2">Uncharacterized protein</fullName>
    </submittedName>
</protein>
<dbReference type="EMBL" id="CP042910">
    <property type="protein sequence ID" value="QEG17035.1"/>
    <property type="molecule type" value="Genomic_DNA"/>
</dbReference>
<name>A0ABX5YMZ4_9PLAN</name>
<evidence type="ECO:0000313" key="2">
    <source>
        <dbReference type="EMBL" id="QEG17035.1"/>
    </source>
</evidence>
<proteinExistence type="predicted"/>
<reference evidence="2 3" key="1">
    <citation type="submission" date="2019-08" db="EMBL/GenBank/DDBJ databases">
        <title>Deep-cultivation of Planctomycetes and their phenomic and genomic characterization uncovers novel biology.</title>
        <authorList>
            <person name="Wiegand S."/>
            <person name="Jogler M."/>
            <person name="Boedeker C."/>
            <person name="Pinto D."/>
            <person name="Vollmers J."/>
            <person name="Rivas-Marin E."/>
            <person name="Kohn T."/>
            <person name="Peeters S.H."/>
            <person name="Heuer A."/>
            <person name="Rast P."/>
            <person name="Oberbeckmann S."/>
            <person name="Bunk B."/>
            <person name="Jeske O."/>
            <person name="Meyerdierks A."/>
            <person name="Storesund J.E."/>
            <person name="Kallscheuer N."/>
            <person name="Luecker S."/>
            <person name="Lage O.M."/>
            <person name="Pohl T."/>
            <person name="Merkel B.J."/>
            <person name="Hornburger P."/>
            <person name="Mueller R.-W."/>
            <person name="Bruemmer F."/>
            <person name="Labrenz M."/>
            <person name="Spormann A.M."/>
            <person name="Op den Camp H."/>
            <person name="Overmann J."/>
            <person name="Amann R."/>
            <person name="Jetten M.S.M."/>
            <person name="Mascher T."/>
            <person name="Medema M.H."/>
            <person name="Devos D.P."/>
            <person name="Kaster A.-K."/>
            <person name="Ovreas L."/>
            <person name="Rohde M."/>
            <person name="Galperin M.Y."/>
            <person name="Jogler C."/>
        </authorList>
    </citation>
    <scope>NUCLEOTIDE SEQUENCE [LARGE SCALE GENOMIC DNA]</scope>
    <source>
        <strain evidence="2 3">DSM 8797</strain>
    </source>
</reference>
<accession>A0ABX5YMZ4</accession>
<sequence>MLPRHRIYLVAFLFLGSVLPTTQAADQQPLTIDVINQTWKARRERLQEMRIELSVEITTSKLLLYPEEETPLIETSDYIPLTKEESEHLKKEQVINHARYSMLLDSPKMRYHYRGRFPTARLKETVSVECTCFSDGRSFTRLNQSQETPSIHILKASKASTLFNSLAQLPLRWTLLPGDPDLGETLEGFTVQANTESIQNLDCTVLKKTDSEGTAYLWVAPRSHDYAVLKYEYHYAGKILNSCHVQYKNDKTWGQIPQSCEIKCLYGNEDILRDAYKYTFNTFHADANITDDEFQLNFPQGARVWDYRKRDSQGKVISYIVE</sequence>
<dbReference type="Proteomes" id="UP000322887">
    <property type="component" value="Chromosome"/>
</dbReference>
<keyword evidence="1" id="KW-0732">Signal</keyword>
<evidence type="ECO:0000313" key="3">
    <source>
        <dbReference type="Proteomes" id="UP000322887"/>
    </source>
</evidence>
<keyword evidence="3" id="KW-1185">Reference proteome</keyword>
<evidence type="ECO:0000256" key="1">
    <source>
        <dbReference type="SAM" id="SignalP"/>
    </source>
</evidence>
<dbReference type="RefSeq" id="WP_002646656.1">
    <property type="nucleotide sequence ID" value="NZ_CP042910.1"/>
</dbReference>
<gene>
    <name evidence="2" type="ORF">GmarT_29060</name>
</gene>
<feature type="chain" id="PRO_5045068586" evidence="1">
    <location>
        <begin position="25"/>
        <end position="322"/>
    </location>
</feature>
<organism evidence="2 3">
    <name type="scientific">Gimesia maris</name>
    <dbReference type="NCBI Taxonomy" id="122"/>
    <lineage>
        <taxon>Bacteria</taxon>
        <taxon>Pseudomonadati</taxon>
        <taxon>Planctomycetota</taxon>
        <taxon>Planctomycetia</taxon>
        <taxon>Planctomycetales</taxon>
        <taxon>Planctomycetaceae</taxon>
        <taxon>Gimesia</taxon>
    </lineage>
</organism>
<dbReference type="GeneID" id="98647451"/>
<feature type="signal peptide" evidence="1">
    <location>
        <begin position="1"/>
        <end position="24"/>
    </location>
</feature>